<reference evidence="1 2" key="1">
    <citation type="submission" date="2019-05" db="EMBL/GenBank/DDBJ databases">
        <title>Another draft genome of Portunus trituberculatus and its Hox gene families provides insights of decapod evolution.</title>
        <authorList>
            <person name="Jeong J.-H."/>
            <person name="Song I."/>
            <person name="Kim S."/>
            <person name="Choi T."/>
            <person name="Kim D."/>
            <person name="Ryu S."/>
            <person name="Kim W."/>
        </authorList>
    </citation>
    <scope>NUCLEOTIDE SEQUENCE [LARGE SCALE GENOMIC DNA]</scope>
    <source>
        <tissue evidence="1">Muscle</tissue>
    </source>
</reference>
<evidence type="ECO:0000313" key="1">
    <source>
        <dbReference type="EMBL" id="MPC82344.1"/>
    </source>
</evidence>
<evidence type="ECO:0000313" key="2">
    <source>
        <dbReference type="Proteomes" id="UP000324222"/>
    </source>
</evidence>
<dbReference type="EMBL" id="VSRR010059478">
    <property type="protein sequence ID" value="MPC82344.1"/>
    <property type="molecule type" value="Genomic_DNA"/>
</dbReference>
<name>A0A5B7IQ54_PORTR</name>
<dbReference type="AlphaFoldDB" id="A0A5B7IQ54"/>
<accession>A0A5B7IQ54</accession>
<proteinExistence type="predicted"/>
<organism evidence="1 2">
    <name type="scientific">Portunus trituberculatus</name>
    <name type="common">Swimming crab</name>
    <name type="synonym">Neptunus trituberculatus</name>
    <dbReference type="NCBI Taxonomy" id="210409"/>
    <lineage>
        <taxon>Eukaryota</taxon>
        <taxon>Metazoa</taxon>
        <taxon>Ecdysozoa</taxon>
        <taxon>Arthropoda</taxon>
        <taxon>Crustacea</taxon>
        <taxon>Multicrustacea</taxon>
        <taxon>Malacostraca</taxon>
        <taxon>Eumalacostraca</taxon>
        <taxon>Eucarida</taxon>
        <taxon>Decapoda</taxon>
        <taxon>Pleocyemata</taxon>
        <taxon>Brachyura</taxon>
        <taxon>Eubrachyura</taxon>
        <taxon>Portunoidea</taxon>
        <taxon>Portunidae</taxon>
        <taxon>Portuninae</taxon>
        <taxon>Portunus</taxon>
    </lineage>
</organism>
<sequence>MRCVFSGRKRRHARHVTRETAQWSPFLCGLARAPYLEGHPTPDLPQLCVSEKYIGIPKRELSELGGCLARVEDLVERARSLQEVVRLGLLQVDQSAARKVLVTSFRQQQQRMHQDVSQ</sequence>
<dbReference type="Proteomes" id="UP000324222">
    <property type="component" value="Unassembled WGS sequence"/>
</dbReference>
<gene>
    <name evidence="1" type="ORF">E2C01_077003</name>
</gene>
<keyword evidence="2" id="KW-1185">Reference proteome</keyword>
<dbReference type="OrthoDB" id="447173at2759"/>
<comment type="caution">
    <text evidence="1">The sequence shown here is derived from an EMBL/GenBank/DDBJ whole genome shotgun (WGS) entry which is preliminary data.</text>
</comment>
<protein>
    <submittedName>
        <fullName evidence="1">Uncharacterized protein</fullName>
    </submittedName>
</protein>